<comment type="caution">
    <text evidence="1">The sequence shown here is derived from an EMBL/GenBank/DDBJ whole genome shotgun (WGS) entry which is preliminary data.</text>
</comment>
<sequence length="293" mass="33830">MSIAVVTMVWNDNWFLRRWVSYYAPLVGARNLYVVSHGRDDSLREIVGDANLIEMPRDPNDLNFDTRRWGFLSSYTSALTRYHDAVICLDVDELLIPVREGDSLVDVIGRFDCDAPRAVPGFELFPRKEDANTVDEAERIAPLMAGAMFNPFYSKSGIALRPVEFFPGAHGMMDEPAKYCGELALMHLRYANLQELRRRNSVRMNISDGAIPDEHSFRKEGKPFATWRKADKVTRQAFRGFRLAREVEWGEMLDIVEVELKRLRVRRGRVHKFLTKRYEPLRASLPSWVAAQF</sequence>
<evidence type="ECO:0000313" key="1">
    <source>
        <dbReference type="EMBL" id="MDQ2095163.1"/>
    </source>
</evidence>
<dbReference type="AlphaFoldDB" id="A0AAJ1UCU4"/>
<accession>A0AAJ1UCU4</accession>
<dbReference type="Pfam" id="PF13704">
    <property type="entry name" value="Glyco_tranf_2_4"/>
    <property type="match status" value="1"/>
</dbReference>
<keyword evidence="2" id="KW-1185">Reference proteome</keyword>
<reference evidence="1" key="2">
    <citation type="submission" date="2023-04" db="EMBL/GenBank/DDBJ databases">
        <title>'Rhodoalgimonas zhirmunskyi' gen. nov., isolated from a red alga.</title>
        <authorList>
            <person name="Nedashkovskaya O.I."/>
            <person name="Otstavnykh N.Y."/>
            <person name="Bystritskaya E.P."/>
            <person name="Balabanova L.A."/>
            <person name="Isaeva M.P."/>
        </authorList>
    </citation>
    <scope>NUCLEOTIDE SEQUENCE</scope>
    <source>
        <strain evidence="1">10Alg 79</strain>
    </source>
</reference>
<reference evidence="1" key="1">
    <citation type="submission" date="2022-07" db="EMBL/GenBank/DDBJ databases">
        <authorList>
            <person name="Otstavnykh N."/>
            <person name="Isaeva M."/>
            <person name="Bystritskaya E."/>
        </authorList>
    </citation>
    <scope>NUCLEOTIDE SEQUENCE</scope>
    <source>
        <strain evidence="1">10Alg 79</strain>
    </source>
</reference>
<dbReference type="RefSeq" id="WP_317626764.1">
    <property type="nucleotide sequence ID" value="NZ_JANFFA010000003.1"/>
</dbReference>
<gene>
    <name evidence="1" type="ORF">NOI20_13655</name>
</gene>
<dbReference type="Proteomes" id="UP001227162">
    <property type="component" value="Unassembled WGS sequence"/>
</dbReference>
<proteinExistence type="predicted"/>
<dbReference type="EMBL" id="JANFFA010000003">
    <property type="protein sequence ID" value="MDQ2095163.1"/>
    <property type="molecule type" value="Genomic_DNA"/>
</dbReference>
<evidence type="ECO:0000313" key="2">
    <source>
        <dbReference type="Proteomes" id="UP001227162"/>
    </source>
</evidence>
<name>A0AAJ1UCU4_9RHOB</name>
<protein>
    <submittedName>
        <fullName evidence="1">Glycosyltransferase family 2 protein</fullName>
    </submittedName>
</protein>
<organism evidence="1 2">
    <name type="scientific">Rhodalgimonas zhirmunskyi</name>
    <dbReference type="NCBI Taxonomy" id="2964767"/>
    <lineage>
        <taxon>Bacteria</taxon>
        <taxon>Pseudomonadati</taxon>
        <taxon>Pseudomonadota</taxon>
        <taxon>Alphaproteobacteria</taxon>
        <taxon>Rhodobacterales</taxon>
        <taxon>Roseobacteraceae</taxon>
        <taxon>Rhodalgimonas</taxon>
    </lineage>
</organism>